<proteinExistence type="predicted"/>
<organism evidence="1">
    <name type="scientific">Anguilla anguilla</name>
    <name type="common">European freshwater eel</name>
    <name type="synonym">Muraena anguilla</name>
    <dbReference type="NCBI Taxonomy" id="7936"/>
    <lineage>
        <taxon>Eukaryota</taxon>
        <taxon>Metazoa</taxon>
        <taxon>Chordata</taxon>
        <taxon>Craniata</taxon>
        <taxon>Vertebrata</taxon>
        <taxon>Euteleostomi</taxon>
        <taxon>Actinopterygii</taxon>
        <taxon>Neopterygii</taxon>
        <taxon>Teleostei</taxon>
        <taxon>Anguilliformes</taxon>
        <taxon>Anguillidae</taxon>
        <taxon>Anguilla</taxon>
    </lineage>
</organism>
<dbReference type="EMBL" id="GBXM01057748">
    <property type="protein sequence ID" value="JAH50829.1"/>
    <property type="molecule type" value="Transcribed_RNA"/>
</dbReference>
<reference evidence="1" key="1">
    <citation type="submission" date="2014-11" db="EMBL/GenBank/DDBJ databases">
        <authorList>
            <person name="Amaro Gonzalez C."/>
        </authorList>
    </citation>
    <scope>NUCLEOTIDE SEQUENCE</scope>
</reference>
<name>A0A0E9TAW3_ANGAN</name>
<accession>A0A0E9TAW3</accession>
<protein>
    <submittedName>
        <fullName evidence="1">Uncharacterized protein</fullName>
    </submittedName>
</protein>
<reference evidence="1" key="2">
    <citation type="journal article" date="2015" name="Fish Shellfish Immunol.">
        <title>Early steps in the European eel (Anguilla anguilla)-Vibrio vulnificus interaction in the gills: Role of the RtxA13 toxin.</title>
        <authorList>
            <person name="Callol A."/>
            <person name="Pajuelo D."/>
            <person name="Ebbesson L."/>
            <person name="Teles M."/>
            <person name="MacKenzie S."/>
            <person name="Amaro C."/>
        </authorList>
    </citation>
    <scope>NUCLEOTIDE SEQUENCE</scope>
</reference>
<sequence length="11" mass="1256">MCLTSHLSHNN</sequence>
<evidence type="ECO:0000313" key="1">
    <source>
        <dbReference type="EMBL" id="JAH50829.1"/>
    </source>
</evidence>